<dbReference type="AlphaFoldDB" id="A0A934T314"/>
<dbReference type="RefSeq" id="WP_200595532.1">
    <property type="nucleotide sequence ID" value="NZ_JAEPBG010000011.1"/>
</dbReference>
<dbReference type="Proteomes" id="UP000622890">
    <property type="component" value="Unassembled WGS sequence"/>
</dbReference>
<name>A0A934T314_9BURK</name>
<accession>A0A934T314</accession>
<comment type="caution">
    <text evidence="1">The sequence shown here is derived from an EMBL/GenBank/DDBJ whole genome shotgun (WGS) entry which is preliminary data.</text>
</comment>
<proteinExistence type="predicted"/>
<reference evidence="1" key="1">
    <citation type="submission" date="2021-01" db="EMBL/GenBank/DDBJ databases">
        <title>Genome sequence of strain Noviherbaspirillum sp. DKR-6.</title>
        <authorList>
            <person name="Chaudhary D.K."/>
        </authorList>
    </citation>
    <scope>NUCLEOTIDE SEQUENCE</scope>
    <source>
        <strain evidence="1">DKR-6</strain>
    </source>
</reference>
<keyword evidence="2" id="KW-1185">Reference proteome</keyword>
<evidence type="ECO:0000313" key="2">
    <source>
        <dbReference type="Proteomes" id="UP000622890"/>
    </source>
</evidence>
<protein>
    <submittedName>
        <fullName evidence="1">Uncharacterized protein</fullName>
    </submittedName>
</protein>
<dbReference type="EMBL" id="JAEPBG010000011">
    <property type="protein sequence ID" value="MBK4737333.1"/>
    <property type="molecule type" value="Genomic_DNA"/>
</dbReference>
<organism evidence="1 2">
    <name type="scientific">Noviherbaspirillum pedocola</name>
    <dbReference type="NCBI Taxonomy" id="2801341"/>
    <lineage>
        <taxon>Bacteria</taxon>
        <taxon>Pseudomonadati</taxon>
        <taxon>Pseudomonadota</taxon>
        <taxon>Betaproteobacteria</taxon>
        <taxon>Burkholderiales</taxon>
        <taxon>Oxalobacteraceae</taxon>
        <taxon>Noviherbaspirillum</taxon>
    </lineage>
</organism>
<evidence type="ECO:0000313" key="1">
    <source>
        <dbReference type="EMBL" id="MBK4737333.1"/>
    </source>
</evidence>
<gene>
    <name evidence="1" type="ORF">JJB74_22160</name>
</gene>
<sequence>MQIDKDFLMPLNNVLRGLNGVSPQRVLPQIRILFETFRPTGFIVPNAFFATAQQFREALSWDKNTYQILVTPFGASVFVDLYKEEILPLRYPGKTEIQVSPEILLYIGSESELREKTREKALRIRRMQELLQDYSDIIENDLSHELLCGIFAKQAEKNASVLQIGGLRVTRYVSTIMKKGKMQTAPSVTFRWTSSDGSPRELSE</sequence>